<sequence length="249" mass="28303">MSAQARLSMVLSHLQHRTKHELRPEFPLLPTEERAKYNGEEYYKIVPNISKVVSSVTPGTFRLNSPSGGFDELFNFISNRISEECPQGNIAFCDVIGVLEGFECDSNDRILYVSEDNSKLVEEYNVTYSNLKELDNETITGSYEFVILNHVKSSIMSDLTKFIRSTNPNAIIITVDNMKNLSKFEEWNSDVFIADSNVKLSVLRKDIVDKVKNEAPLNMSQAYKTLNLPTFTELSLLKLELCTRELIEG</sequence>
<dbReference type="OrthoDB" id="10391567at2759"/>
<protein>
    <submittedName>
        <fullName evidence="1">Uncharacterized protein</fullName>
    </submittedName>
</protein>
<dbReference type="RefSeq" id="XP_007375501.1">
    <property type="nucleotide sequence ID" value="XM_007375439.1"/>
</dbReference>
<dbReference type="GeneID" id="18871485"/>
<evidence type="ECO:0000313" key="2">
    <source>
        <dbReference type="Proteomes" id="UP000000709"/>
    </source>
</evidence>
<evidence type="ECO:0000313" key="1">
    <source>
        <dbReference type="EMBL" id="EGW32225.1"/>
    </source>
</evidence>
<dbReference type="AlphaFoldDB" id="G3APQ3"/>
<keyword evidence="2" id="KW-1185">Reference proteome</keyword>
<accession>G3APQ3</accession>
<dbReference type="KEGG" id="spaa:SPAPADRAFT_50795"/>
<dbReference type="EMBL" id="GL996502">
    <property type="protein sequence ID" value="EGW32225.1"/>
    <property type="molecule type" value="Genomic_DNA"/>
</dbReference>
<dbReference type="Proteomes" id="UP000000709">
    <property type="component" value="Unassembled WGS sequence"/>
</dbReference>
<dbReference type="InParanoid" id="G3APQ3"/>
<proteinExistence type="predicted"/>
<name>G3APQ3_SPAPN</name>
<organism evidence="2">
    <name type="scientific">Spathaspora passalidarum (strain NRRL Y-27907 / 11-Y1)</name>
    <dbReference type="NCBI Taxonomy" id="619300"/>
    <lineage>
        <taxon>Eukaryota</taxon>
        <taxon>Fungi</taxon>
        <taxon>Dikarya</taxon>
        <taxon>Ascomycota</taxon>
        <taxon>Saccharomycotina</taxon>
        <taxon>Pichiomycetes</taxon>
        <taxon>Debaryomycetaceae</taxon>
        <taxon>Spathaspora</taxon>
    </lineage>
</organism>
<dbReference type="HOGENOM" id="CLU_1116339_0_0_1"/>
<gene>
    <name evidence="1" type="ORF">SPAPADRAFT_50795</name>
</gene>
<reference evidence="1 2" key="1">
    <citation type="journal article" date="2011" name="Proc. Natl. Acad. Sci. U.S.A.">
        <title>Comparative genomics of xylose-fermenting fungi for enhanced biofuel production.</title>
        <authorList>
            <person name="Wohlbach D.J."/>
            <person name="Kuo A."/>
            <person name="Sato T.K."/>
            <person name="Potts K.M."/>
            <person name="Salamov A.A."/>
            <person name="LaButti K.M."/>
            <person name="Sun H."/>
            <person name="Clum A."/>
            <person name="Pangilinan J.L."/>
            <person name="Lindquist E.A."/>
            <person name="Lucas S."/>
            <person name="Lapidus A."/>
            <person name="Jin M."/>
            <person name="Gunawan C."/>
            <person name="Balan V."/>
            <person name="Dale B.E."/>
            <person name="Jeffries T.W."/>
            <person name="Zinkel R."/>
            <person name="Barry K.W."/>
            <person name="Grigoriev I.V."/>
            <person name="Gasch A.P."/>
        </authorList>
    </citation>
    <scope>NUCLEOTIDE SEQUENCE [LARGE SCALE GENOMIC DNA]</scope>
    <source>
        <strain evidence="2">NRRL Y-27907 / 11-Y1</strain>
    </source>
</reference>